<dbReference type="EMBL" id="APRZ01000011">
    <property type="protein sequence ID" value="ENX35261.1"/>
    <property type="molecule type" value="Genomic_DNA"/>
</dbReference>
<comment type="caution">
    <text evidence="1">The sequence shown here is derived from an EMBL/GenBank/DDBJ whole genome shotgun (WGS) entry which is preliminary data.</text>
</comment>
<gene>
    <name evidence="1" type="ORF">F889_00928</name>
</gene>
<dbReference type="HOGENOM" id="CLU_157729_0_0_6"/>
<dbReference type="PATRIC" id="fig|1217695.3.peg.902"/>
<dbReference type="Proteomes" id="UP000013009">
    <property type="component" value="Unassembled WGS sequence"/>
</dbReference>
<dbReference type="AlphaFoldDB" id="N9QYU7"/>
<evidence type="ECO:0000313" key="1">
    <source>
        <dbReference type="EMBL" id="ENX35261.1"/>
    </source>
</evidence>
<proteinExistence type="predicted"/>
<organism evidence="1 2">
    <name type="scientific">Acinetobacter colistiniresistens</name>
    <dbReference type="NCBI Taxonomy" id="280145"/>
    <lineage>
        <taxon>Bacteria</taxon>
        <taxon>Pseudomonadati</taxon>
        <taxon>Pseudomonadota</taxon>
        <taxon>Gammaproteobacteria</taxon>
        <taxon>Moraxellales</taxon>
        <taxon>Moraxellaceae</taxon>
        <taxon>Acinetobacter</taxon>
    </lineage>
</organism>
<dbReference type="RefSeq" id="WP_005270914.1">
    <property type="nucleotide sequence ID" value="NZ_KB850194.1"/>
</dbReference>
<protein>
    <recommendedName>
        <fullName evidence="3">CDI immunity protein domain-containing protein</fullName>
    </recommendedName>
</protein>
<name>N9QYU7_9GAMM</name>
<sequence length="132" mass="15148">MNKLMGNWLSDNWSVILDKYPKAEPLLYYFSDYFNTVSWVCPFVDVIKNAIRGEGDSIQETSTYLLMNDVVDEGHTVDAAEFYFNGEFDGKVPFKTFALVLEIIALAYVESNPQNREEILSCLPRLKQVYGI</sequence>
<evidence type="ECO:0000313" key="2">
    <source>
        <dbReference type="Proteomes" id="UP000013009"/>
    </source>
</evidence>
<evidence type="ECO:0008006" key="3">
    <source>
        <dbReference type="Google" id="ProtNLM"/>
    </source>
</evidence>
<reference evidence="1 2" key="1">
    <citation type="submission" date="2013-02" db="EMBL/GenBank/DDBJ databases">
        <title>The Genome Sequence of Acinetobacter sp. NIPH 1859.</title>
        <authorList>
            <consortium name="The Broad Institute Genome Sequencing Platform"/>
            <consortium name="The Broad Institute Genome Sequencing Center for Infectious Disease"/>
            <person name="Cerqueira G."/>
            <person name="Feldgarden M."/>
            <person name="Courvalin P."/>
            <person name="Perichon B."/>
            <person name="Grillot-Courvalin C."/>
            <person name="Clermont D."/>
            <person name="Rocha E."/>
            <person name="Yoon E.-J."/>
            <person name="Nemec A."/>
            <person name="Walker B."/>
            <person name="Young S.K."/>
            <person name="Zeng Q."/>
            <person name="Gargeya S."/>
            <person name="Fitzgerald M."/>
            <person name="Haas B."/>
            <person name="Abouelleil A."/>
            <person name="Alvarado L."/>
            <person name="Arachchi H.M."/>
            <person name="Berlin A.M."/>
            <person name="Chapman S.B."/>
            <person name="Dewar J."/>
            <person name="Goldberg J."/>
            <person name="Griggs A."/>
            <person name="Gujja S."/>
            <person name="Hansen M."/>
            <person name="Howarth C."/>
            <person name="Imamovic A."/>
            <person name="Larimer J."/>
            <person name="McCowan C."/>
            <person name="Murphy C."/>
            <person name="Neiman D."/>
            <person name="Pearson M."/>
            <person name="Priest M."/>
            <person name="Roberts A."/>
            <person name="Saif S."/>
            <person name="Shea T."/>
            <person name="Sisk P."/>
            <person name="Sykes S."/>
            <person name="Wortman J."/>
            <person name="Nusbaum C."/>
            <person name="Birren B."/>
        </authorList>
    </citation>
    <scope>NUCLEOTIDE SEQUENCE [LARGE SCALE GENOMIC DNA]</scope>
    <source>
        <strain evidence="1 2">NIPH 1859</strain>
    </source>
</reference>
<keyword evidence="2" id="KW-1185">Reference proteome</keyword>
<accession>N9QYU7</accession>